<dbReference type="EMBL" id="GG705011">
    <property type="protein sequence ID" value="EEY92975.1"/>
    <property type="molecule type" value="Genomic_DNA"/>
</dbReference>
<dbReference type="Pfam" id="PF03374">
    <property type="entry name" value="ANT"/>
    <property type="match status" value="1"/>
</dbReference>
<dbReference type="InterPro" id="IPR005039">
    <property type="entry name" value="Ant_C"/>
</dbReference>
<reference evidence="3" key="1">
    <citation type="journal article" date="2012" name="PLoS ONE">
        <title>The success of Acinetobacter species; genetic, metabolic and virulence attributes.</title>
        <authorList>
            <person name="Peleg A.Y."/>
            <person name="de Breij A."/>
            <person name="Adams M.D."/>
            <person name="Cerqueira G.M."/>
            <person name="Mocali S."/>
            <person name="Galardini M."/>
            <person name="Nibbering P.H."/>
            <person name="Earl A.M."/>
            <person name="Ward D.V."/>
            <person name="Paterson D.L."/>
            <person name="Seifert H."/>
            <person name="Dijkshoorn L."/>
        </authorList>
    </citation>
    <scope>NUCLEOTIDE SEQUENCE [LARGE SCALE GENOMIC DNA]</scope>
    <source>
        <strain evidence="3">SH205</strain>
    </source>
</reference>
<organism evidence="2 3">
    <name type="scientific">Acinetobacter junii SH205</name>
    <dbReference type="NCBI Taxonomy" id="575587"/>
    <lineage>
        <taxon>Bacteria</taxon>
        <taxon>Pseudomonadati</taxon>
        <taxon>Pseudomonadota</taxon>
        <taxon>Gammaproteobacteria</taxon>
        <taxon>Moraxellales</taxon>
        <taxon>Moraxellaceae</taxon>
        <taxon>Acinetobacter</taxon>
    </lineage>
</organism>
<dbReference type="GO" id="GO:0003677">
    <property type="term" value="F:DNA binding"/>
    <property type="evidence" value="ECO:0007669"/>
    <property type="project" value="InterPro"/>
</dbReference>
<proteinExistence type="predicted"/>
<gene>
    <name evidence="2" type="ORF">HMPREF0026_00251</name>
</gene>
<evidence type="ECO:0000259" key="1">
    <source>
        <dbReference type="Pfam" id="PF03374"/>
    </source>
</evidence>
<evidence type="ECO:0000313" key="2">
    <source>
        <dbReference type="EMBL" id="EEY92975.1"/>
    </source>
</evidence>
<evidence type="ECO:0000313" key="3">
    <source>
        <dbReference type="Proteomes" id="UP000018442"/>
    </source>
</evidence>
<sequence>MNASNTLLTAHQMLSADIAELVQSELRAVNLSIERLAKRGVIKLPPMMKVENKQTLSPNKYTSVYVFSGEQGKLDSITVVAQLCPEFTAAIVKRWYELEKRTPAFDINNPQHLLNAIEVQAKQNLQLTSENKVLTKAIETITHTEHGVKFQQACKILNTKQHILAKWLREHGWDRYLNDARASTYYSESRGYCETKYSHKEGVKPSGQSYSYTQTEFFILPKGMQILAKRFGERP</sequence>
<dbReference type="HOGENOM" id="CLU_046670_7_3_6"/>
<feature type="domain" description="Antirepressor protein C-terminal" evidence="1">
    <location>
        <begin position="135"/>
        <end position="232"/>
    </location>
</feature>
<protein>
    <recommendedName>
        <fullName evidence="1">Antirepressor protein C-terminal domain-containing protein</fullName>
    </recommendedName>
</protein>
<accession>D0SLR8</accession>
<dbReference type="RefSeq" id="WP_005402173.1">
    <property type="nucleotide sequence ID" value="NZ_GG705011.1"/>
</dbReference>
<dbReference type="Proteomes" id="UP000018442">
    <property type="component" value="Unassembled WGS sequence"/>
</dbReference>
<name>D0SLR8_ACIJU</name>
<dbReference type="AlphaFoldDB" id="D0SLR8"/>